<dbReference type="RefSeq" id="WP_109461824.1">
    <property type="nucleotide sequence ID" value="NZ_QFBC01000021.1"/>
</dbReference>
<comment type="caution">
    <text evidence="9">The sequence shown here is derived from an EMBL/GenBank/DDBJ whole genome shotgun (WGS) entry which is preliminary data.</text>
</comment>
<dbReference type="SUPFAM" id="SSF48317">
    <property type="entry name" value="Acid phosphatase/Vanadium-dependent haloperoxidase"/>
    <property type="match status" value="1"/>
</dbReference>
<dbReference type="OrthoDB" id="9780507at2"/>
<gene>
    <name evidence="9" type="ORF">DEM27_29440</name>
</gene>
<keyword evidence="6 7" id="KW-0472">Membrane</keyword>
<feature type="transmembrane region" description="Helical" evidence="7">
    <location>
        <begin position="204"/>
        <end position="227"/>
    </location>
</feature>
<name>A0A2U2DHC0_9HYPH</name>
<feature type="transmembrane region" description="Helical" evidence="7">
    <location>
        <begin position="70"/>
        <end position="88"/>
    </location>
</feature>
<dbReference type="GO" id="GO:0005886">
    <property type="term" value="C:plasma membrane"/>
    <property type="evidence" value="ECO:0007669"/>
    <property type="project" value="UniProtKB-SubCell"/>
</dbReference>
<reference evidence="9 10" key="1">
    <citation type="submission" date="2018-05" db="EMBL/GenBank/DDBJ databases">
        <title>The draft genome of strain NS-104.</title>
        <authorList>
            <person name="Hang P."/>
            <person name="Jiang J."/>
        </authorList>
    </citation>
    <scope>NUCLEOTIDE SEQUENCE [LARGE SCALE GENOMIC DNA]</scope>
    <source>
        <strain evidence="9 10">NS-104</strain>
    </source>
</reference>
<proteinExistence type="predicted"/>
<keyword evidence="2" id="KW-1003">Cell membrane</keyword>
<dbReference type="Gene3D" id="1.20.144.10">
    <property type="entry name" value="Phosphatidic acid phosphatase type 2/haloperoxidase"/>
    <property type="match status" value="1"/>
</dbReference>
<evidence type="ECO:0000256" key="1">
    <source>
        <dbReference type="ARBA" id="ARBA00004651"/>
    </source>
</evidence>
<dbReference type="SMART" id="SM00014">
    <property type="entry name" value="acidPPc"/>
    <property type="match status" value="1"/>
</dbReference>
<evidence type="ECO:0000259" key="8">
    <source>
        <dbReference type="SMART" id="SM00014"/>
    </source>
</evidence>
<feature type="domain" description="Phosphatidic acid phosphatase type 2/haloperoxidase" evidence="8">
    <location>
        <begin position="106"/>
        <end position="219"/>
    </location>
</feature>
<evidence type="ECO:0000256" key="4">
    <source>
        <dbReference type="ARBA" id="ARBA00022801"/>
    </source>
</evidence>
<dbReference type="AlphaFoldDB" id="A0A2U2DHC0"/>
<dbReference type="InterPro" id="IPR036938">
    <property type="entry name" value="PAP2/HPO_sf"/>
</dbReference>
<dbReference type="PANTHER" id="PTHR14969:SF62">
    <property type="entry name" value="DECAPRENYLPHOSPHORYL-5-PHOSPHORIBOSE PHOSPHATASE RV3807C-RELATED"/>
    <property type="match status" value="1"/>
</dbReference>
<keyword evidence="10" id="KW-1185">Reference proteome</keyword>
<accession>A0A2U2DHC0</accession>
<dbReference type="EMBL" id="QFBC01000021">
    <property type="protein sequence ID" value="PWE52700.1"/>
    <property type="molecule type" value="Genomic_DNA"/>
</dbReference>
<keyword evidence="4" id="KW-0378">Hydrolase</keyword>
<evidence type="ECO:0000256" key="6">
    <source>
        <dbReference type="ARBA" id="ARBA00023136"/>
    </source>
</evidence>
<evidence type="ECO:0000256" key="7">
    <source>
        <dbReference type="SAM" id="Phobius"/>
    </source>
</evidence>
<evidence type="ECO:0000256" key="2">
    <source>
        <dbReference type="ARBA" id="ARBA00022475"/>
    </source>
</evidence>
<dbReference type="Proteomes" id="UP000245252">
    <property type="component" value="Unassembled WGS sequence"/>
</dbReference>
<sequence>MKNLMATLDRRMRRNRGKWPCLRWQAALFLTGNLVLILALLYDSHFGENARDLPKEIRFFGRNLTDLGKSGWILFISAFLLFEGLALARLLRSPTERGRAMFMSAVGAYVLISIAASGLLANLLKRLIGRARPEKFDQFGAFGFHPLAGDAGFESFPSGHSTTIGAFFVALALLCPRWSPIFLAAGLWLGMTRLMVGAHYPSDIIAGLAFGGWFSFFMAIVFSRYGLVFATSDNGWPTPRHPALRT</sequence>
<evidence type="ECO:0000313" key="10">
    <source>
        <dbReference type="Proteomes" id="UP000245252"/>
    </source>
</evidence>
<organism evidence="9 10">
    <name type="scientific">Metarhizobium album</name>
    <dbReference type="NCBI Taxonomy" id="2182425"/>
    <lineage>
        <taxon>Bacteria</taxon>
        <taxon>Pseudomonadati</taxon>
        <taxon>Pseudomonadota</taxon>
        <taxon>Alphaproteobacteria</taxon>
        <taxon>Hyphomicrobiales</taxon>
        <taxon>Rhizobiaceae</taxon>
        <taxon>Metarhizobium</taxon>
    </lineage>
</organism>
<evidence type="ECO:0000256" key="3">
    <source>
        <dbReference type="ARBA" id="ARBA00022692"/>
    </source>
</evidence>
<dbReference type="PANTHER" id="PTHR14969">
    <property type="entry name" value="SPHINGOSINE-1-PHOSPHATE PHOSPHOHYDROLASE"/>
    <property type="match status" value="1"/>
</dbReference>
<feature type="transmembrane region" description="Helical" evidence="7">
    <location>
        <begin position="100"/>
        <end position="124"/>
    </location>
</feature>
<keyword evidence="3 7" id="KW-0812">Transmembrane</keyword>
<dbReference type="Pfam" id="PF01569">
    <property type="entry name" value="PAP2"/>
    <property type="match status" value="1"/>
</dbReference>
<dbReference type="GO" id="GO:0016787">
    <property type="term" value="F:hydrolase activity"/>
    <property type="evidence" value="ECO:0007669"/>
    <property type="project" value="UniProtKB-KW"/>
</dbReference>
<feature type="transmembrane region" description="Helical" evidence="7">
    <location>
        <begin position="21"/>
        <end position="42"/>
    </location>
</feature>
<protein>
    <submittedName>
        <fullName evidence="9">Phosphatase</fullName>
    </submittedName>
</protein>
<dbReference type="InterPro" id="IPR000326">
    <property type="entry name" value="PAP2/HPO"/>
</dbReference>
<comment type="subcellular location">
    <subcellularLocation>
        <location evidence="1">Cell membrane</location>
        <topology evidence="1">Multi-pass membrane protein</topology>
    </subcellularLocation>
</comment>
<keyword evidence="5 7" id="KW-1133">Transmembrane helix</keyword>
<evidence type="ECO:0000256" key="5">
    <source>
        <dbReference type="ARBA" id="ARBA00022989"/>
    </source>
</evidence>
<evidence type="ECO:0000313" key="9">
    <source>
        <dbReference type="EMBL" id="PWE52700.1"/>
    </source>
</evidence>
<feature type="transmembrane region" description="Helical" evidence="7">
    <location>
        <begin position="164"/>
        <end position="192"/>
    </location>
</feature>